<evidence type="ECO:0000313" key="10">
    <source>
        <dbReference type="Proteomes" id="UP000529637"/>
    </source>
</evidence>
<keyword evidence="3 8" id="KW-0349">Heme</keyword>
<sequence>MSEATATAERRVPSLPGIDHTLGLWFDPYRFIGSACRTAGSDVVQARFLGRRTLCMTGAATAEIFYDKSLFQRAGAAPEPARATLFGKGGVQGLDGEAHLQRKRFFLQATSPQRVQQLALEAEAQWMRLAPQWQRAGRFSLYEATQHWLTRSVCGWAGVPLDDAEEPVRTRHLVALFDKAASGLAAHWQARRARYHAEAWLAALVEQARAGRGVFREGSVAHEAAMLVNGHDAPLEPRIAAVELLNVLRPTVATSLYIVHSAHALQGHPWLRDALRGGGEAAMHSFAQEVRRFYPFFPALAARVREDFVWNGFRFPRGTRVMLDIYGTNRDPRRWEHPDEFQPQRFVGHAPGRFDFIPQGGSTAESDHRCPGEGVVLALMELALRLLLRANYHVPAQDLEIRMDRMPAIPASGFVIERFTA</sequence>
<evidence type="ECO:0000256" key="8">
    <source>
        <dbReference type="PIRSR" id="PIRSR602401-1"/>
    </source>
</evidence>
<comment type="cofactor">
    <cofactor evidence="1 8">
        <name>heme</name>
        <dbReference type="ChEBI" id="CHEBI:30413"/>
    </cofactor>
</comment>
<accession>A0A7Y6NSD5</accession>
<dbReference type="Proteomes" id="UP000529637">
    <property type="component" value="Unassembled WGS sequence"/>
</dbReference>
<comment type="similarity">
    <text evidence="2">Belongs to the cytochrome P450 family.</text>
</comment>
<dbReference type="InterPro" id="IPR002401">
    <property type="entry name" value="Cyt_P450_E_grp-I"/>
</dbReference>
<dbReference type="Gene3D" id="1.10.630.10">
    <property type="entry name" value="Cytochrome P450"/>
    <property type="match status" value="1"/>
</dbReference>
<dbReference type="GO" id="GO:0004497">
    <property type="term" value="F:monooxygenase activity"/>
    <property type="evidence" value="ECO:0007669"/>
    <property type="project" value="UniProtKB-KW"/>
</dbReference>
<gene>
    <name evidence="9" type="ORF">HQN59_21920</name>
</gene>
<evidence type="ECO:0000256" key="6">
    <source>
        <dbReference type="ARBA" id="ARBA00023004"/>
    </source>
</evidence>
<dbReference type="GO" id="GO:0016125">
    <property type="term" value="P:sterol metabolic process"/>
    <property type="evidence" value="ECO:0007669"/>
    <property type="project" value="TreeGrafter"/>
</dbReference>
<evidence type="ECO:0000313" key="9">
    <source>
        <dbReference type="EMBL" id="NUZ08413.1"/>
    </source>
</evidence>
<evidence type="ECO:0000256" key="5">
    <source>
        <dbReference type="ARBA" id="ARBA00023002"/>
    </source>
</evidence>
<dbReference type="GO" id="GO:0016705">
    <property type="term" value="F:oxidoreductase activity, acting on paired donors, with incorporation or reduction of molecular oxygen"/>
    <property type="evidence" value="ECO:0007669"/>
    <property type="project" value="InterPro"/>
</dbReference>
<evidence type="ECO:0000256" key="1">
    <source>
        <dbReference type="ARBA" id="ARBA00001971"/>
    </source>
</evidence>
<evidence type="ECO:0000256" key="2">
    <source>
        <dbReference type="ARBA" id="ARBA00010617"/>
    </source>
</evidence>
<dbReference type="SUPFAM" id="SSF48264">
    <property type="entry name" value="Cytochrome P450"/>
    <property type="match status" value="1"/>
</dbReference>
<dbReference type="Pfam" id="PF00067">
    <property type="entry name" value="p450"/>
    <property type="match status" value="1"/>
</dbReference>
<comment type="caution">
    <text evidence="9">The sequence shown here is derived from an EMBL/GenBank/DDBJ whole genome shotgun (WGS) entry which is preliminary data.</text>
</comment>
<dbReference type="EMBL" id="JABWMJ010000013">
    <property type="protein sequence ID" value="NUZ08413.1"/>
    <property type="molecule type" value="Genomic_DNA"/>
</dbReference>
<dbReference type="RefSeq" id="WP_176071254.1">
    <property type="nucleotide sequence ID" value="NZ_JABWMJ010000013.1"/>
</dbReference>
<keyword evidence="4 8" id="KW-0479">Metal-binding</keyword>
<reference evidence="9 10" key="1">
    <citation type="submission" date="2020-06" db="EMBL/GenBank/DDBJ databases">
        <title>Schlegella sp. ID0723 isolated from air conditioner.</title>
        <authorList>
            <person name="Kim D.Y."/>
            <person name="Kim D.-U."/>
        </authorList>
    </citation>
    <scope>NUCLEOTIDE SEQUENCE [LARGE SCALE GENOMIC DNA]</scope>
    <source>
        <strain evidence="9 10">ID0723</strain>
    </source>
</reference>
<dbReference type="InterPro" id="IPR001128">
    <property type="entry name" value="Cyt_P450"/>
</dbReference>
<dbReference type="PRINTS" id="PR00463">
    <property type="entry name" value="EP450I"/>
</dbReference>
<organism evidence="9 10">
    <name type="scientific">Piscinibacter koreensis</name>
    <dbReference type="NCBI Taxonomy" id="2742824"/>
    <lineage>
        <taxon>Bacteria</taxon>
        <taxon>Pseudomonadati</taxon>
        <taxon>Pseudomonadota</taxon>
        <taxon>Betaproteobacteria</taxon>
        <taxon>Burkholderiales</taxon>
        <taxon>Sphaerotilaceae</taxon>
        <taxon>Piscinibacter</taxon>
    </lineage>
</organism>
<proteinExistence type="inferred from homology"/>
<keyword evidence="7" id="KW-0503">Monooxygenase</keyword>
<evidence type="ECO:0000256" key="7">
    <source>
        <dbReference type="ARBA" id="ARBA00023033"/>
    </source>
</evidence>
<evidence type="ECO:0000256" key="4">
    <source>
        <dbReference type="ARBA" id="ARBA00022723"/>
    </source>
</evidence>
<name>A0A7Y6NSD5_9BURK</name>
<dbReference type="InterPro" id="IPR036396">
    <property type="entry name" value="Cyt_P450_sf"/>
</dbReference>
<feature type="binding site" description="axial binding residue" evidence="8">
    <location>
        <position position="370"/>
    </location>
    <ligand>
        <name>heme</name>
        <dbReference type="ChEBI" id="CHEBI:30413"/>
    </ligand>
    <ligandPart>
        <name>Fe</name>
        <dbReference type="ChEBI" id="CHEBI:18248"/>
    </ligandPart>
</feature>
<dbReference type="CDD" id="cd11067">
    <property type="entry name" value="CYP152"/>
    <property type="match status" value="1"/>
</dbReference>
<keyword evidence="6 8" id="KW-0408">Iron</keyword>
<dbReference type="AlphaFoldDB" id="A0A7Y6NSD5"/>
<evidence type="ECO:0000256" key="3">
    <source>
        <dbReference type="ARBA" id="ARBA00022617"/>
    </source>
</evidence>
<dbReference type="GO" id="GO:0005506">
    <property type="term" value="F:iron ion binding"/>
    <property type="evidence" value="ECO:0007669"/>
    <property type="project" value="InterPro"/>
</dbReference>
<dbReference type="PANTHER" id="PTHR24286">
    <property type="entry name" value="CYTOCHROME P450 26"/>
    <property type="match status" value="1"/>
</dbReference>
<keyword evidence="10" id="KW-1185">Reference proteome</keyword>
<keyword evidence="5" id="KW-0560">Oxidoreductase</keyword>
<dbReference type="GO" id="GO:0020037">
    <property type="term" value="F:heme binding"/>
    <property type="evidence" value="ECO:0007669"/>
    <property type="project" value="InterPro"/>
</dbReference>
<protein>
    <submittedName>
        <fullName evidence="9">Cytochrome P450</fullName>
    </submittedName>
</protein>
<dbReference type="PANTHER" id="PTHR24286:SF24">
    <property type="entry name" value="LANOSTEROL 14-ALPHA DEMETHYLASE"/>
    <property type="match status" value="1"/>
</dbReference>